<evidence type="ECO:0000256" key="1">
    <source>
        <dbReference type="SAM" id="MobiDB-lite"/>
    </source>
</evidence>
<evidence type="ECO:0000313" key="2">
    <source>
        <dbReference type="EMBL" id="EST13653.1"/>
    </source>
</evidence>
<reference evidence="2 3" key="1">
    <citation type="journal article" date="2013" name="Genome Announc.">
        <title>Genome Sequence of Sporolactobacillus laevolacticus DSM442, an Efficient Polymer-Grade D-Lactate Producer from Agricultural Waste Cottonseed as a Nitrogen Source.</title>
        <authorList>
            <person name="Wang H."/>
            <person name="Wang L."/>
            <person name="Ju J."/>
            <person name="Yu B."/>
            <person name="Ma Y."/>
        </authorList>
    </citation>
    <scope>NUCLEOTIDE SEQUENCE [LARGE SCALE GENOMIC DNA]</scope>
    <source>
        <strain evidence="2 3">DSM 442</strain>
    </source>
</reference>
<feature type="region of interest" description="Disordered" evidence="1">
    <location>
        <begin position="1"/>
        <end position="20"/>
    </location>
</feature>
<dbReference type="AlphaFoldDB" id="V6J183"/>
<name>V6J183_9BACL</name>
<gene>
    <name evidence="2" type="ORF">P343_00350</name>
</gene>
<evidence type="ECO:0000313" key="3">
    <source>
        <dbReference type="Proteomes" id="UP000018296"/>
    </source>
</evidence>
<protein>
    <submittedName>
        <fullName evidence="2">Uncharacterized protein</fullName>
    </submittedName>
</protein>
<proteinExistence type="predicted"/>
<comment type="caution">
    <text evidence="2">The sequence shown here is derived from an EMBL/GenBank/DDBJ whole genome shotgun (WGS) entry which is preliminary data.</text>
</comment>
<sequence length="55" mass="6104">MSMDASRESELGENPAAPLITHSPLSADLNDLVGSAKCYKHLLSKKTFRENRNCR</sequence>
<organism evidence="2 3">
    <name type="scientific">Sporolactobacillus laevolacticus DSM 442</name>
    <dbReference type="NCBI Taxonomy" id="1395513"/>
    <lineage>
        <taxon>Bacteria</taxon>
        <taxon>Bacillati</taxon>
        <taxon>Bacillota</taxon>
        <taxon>Bacilli</taxon>
        <taxon>Bacillales</taxon>
        <taxon>Sporolactobacillaceae</taxon>
        <taxon>Sporolactobacillus</taxon>
    </lineage>
</organism>
<dbReference type="PATRIC" id="fig|1395513.3.peg.71"/>
<dbReference type="RefSeq" id="WP_023508396.1">
    <property type="nucleotide sequence ID" value="NZ_AWTC01000001.1"/>
</dbReference>
<feature type="compositionally biased region" description="Basic and acidic residues" evidence="1">
    <location>
        <begin position="1"/>
        <end position="10"/>
    </location>
</feature>
<keyword evidence="3" id="KW-1185">Reference proteome</keyword>
<accession>V6J183</accession>
<dbReference type="EMBL" id="AWTC01000001">
    <property type="protein sequence ID" value="EST13653.1"/>
    <property type="molecule type" value="Genomic_DNA"/>
</dbReference>
<dbReference type="Proteomes" id="UP000018296">
    <property type="component" value="Unassembled WGS sequence"/>
</dbReference>